<organism evidence="1">
    <name type="scientific">viral metagenome</name>
    <dbReference type="NCBI Taxonomy" id="1070528"/>
    <lineage>
        <taxon>unclassified sequences</taxon>
        <taxon>metagenomes</taxon>
        <taxon>organismal metagenomes</taxon>
    </lineage>
</organism>
<accession>A0A6M3J3M0</accession>
<evidence type="ECO:0000313" key="2">
    <source>
        <dbReference type="EMBL" id="QJA75431.1"/>
    </source>
</evidence>
<gene>
    <name evidence="2" type="ORF">MM415A01781_0018</name>
    <name evidence="1" type="ORF">MM415B00496_0011</name>
</gene>
<reference evidence="1" key="1">
    <citation type="submission" date="2020-03" db="EMBL/GenBank/DDBJ databases">
        <title>The deep terrestrial virosphere.</title>
        <authorList>
            <person name="Holmfeldt K."/>
            <person name="Nilsson E."/>
            <person name="Simone D."/>
            <person name="Lopez-Fernandez M."/>
            <person name="Wu X."/>
            <person name="de Brujin I."/>
            <person name="Lundin D."/>
            <person name="Andersson A."/>
            <person name="Bertilsson S."/>
            <person name="Dopson M."/>
        </authorList>
    </citation>
    <scope>NUCLEOTIDE SEQUENCE</scope>
    <source>
        <strain evidence="2">MM415A01781</strain>
        <strain evidence="1">MM415B00496</strain>
    </source>
</reference>
<evidence type="ECO:0000313" key="1">
    <source>
        <dbReference type="EMBL" id="QJA64453.1"/>
    </source>
</evidence>
<proteinExistence type="predicted"/>
<name>A0A6M3J3M0_9ZZZZ</name>
<dbReference type="EMBL" id="MT142163">
    <property type="protein sequence ID" value="QJA75431.1"/>
    <property type="molecule type" value="Genomic_DNA"/>
</dbReference>
<sequence>MYADHDEIQLKDEMNTEWVKKWRTHLAEKDVKHIELRIAMVQVLLQIYVYWNKLWDAIYKRCSKSRKE</sequence>
<dbReference type="AlphaFoldDB" id="A0A6M3J3M0"/>
<dbReference type="EMBL" id="MT141520">
    <property type="protein sequence ID" value="QJA64453.1"/>
    <property type="molecule type" value="Genomic_DNA"/>
</dbReference>
<protein>
    <submittedName>
        <fullName evidence="1">Uncharacterized protein</fullName>
    </submittedName>
</protein>